<sequence length="2332" mass="256926">MMMSLLVLCVLLTLVCLLNEALAHTWLLITPDLDVSGLVDYHPVAREYSSHLSHASLAHRRRPSLLSEFQPGNERGQESHIRYEHIYLHEHSSHSEMDYSEMKRPRLDIGAESLIRHQTHRHALNVAGAEEMSKEHSSSSSIGKIEPISPVSPVPMEPDLDLVPTRFSKEELIQNMDRVDREITMVEQQICKLRKKQQQLEEEAAKPQEPERNISPPPSEAKHRSLVQIIYDENRKKAEEAHRILEGLGPRVELKPGNEEEANSLFQKKKPCSQTVGRHFEVQDLVFYVLMGVCMCDQEQKFCQRYDHLMEAWEKKVELIENNPRRRAKESKVREYYEKQFPEIRKQREMHERMQTRVAQRGGGLASAARSEHEVSEIIDGISEQENSEKQMRQLAVIPPMLFDAEQQRIKFINMNGLICDPMKVYKDRQVMNMWSEQEKDTFREKFIQHPKNFALISSCLERKTVADCVLFYYLTKKNENYKNIVRRNYRRRGRSQNNQQAQQQVNRNSQEEKEDKEKEKEVDREEEKAEAEDKEEAIKDDTSGEDGEEKEQPVAVKGRRTANSRGHRKGRVTRSMTSEQEENTSPLNNELSNLEMNESSRWTEEEMETAKKETVSESAKERESDRRDHMGLCREGIRGVELLHLGFTPLLKSSQAAASEEEWKKTVALRPSERERERAREFDKYREPEKKKRGAALFGEKQQRGYRIGGGYGLLQYGRNWSSIAKMVGSKTVSQCKNFYFNYKKRQKLDEILQQHKIKSEKERKARRKGKTVQNEETSAPAAEEEEMEGSGVSGNEEEAQEDGEGGANNSSDTESLPSPRSSDDSKVKEEGSTRSKAAPNAAATSSSTDQDAATADALLEEKPTMENMEGEQARVKQEVKIEEGEAYKEPAGEDKKPPALETEEGKKESKKKEHGGKGGTHDSDSSATCSADEVEETESSEKNRPSLLNYAHDGVISSPVQKPLDLKQLKQRAAAIPPIMPEVSLTGSGNRVGLLGKQQAMPHALALYQQQITMAHESSQEAKQQQPQPPKSQPYPGGRDSSSPRIRTRSPGISDREREDKSRGFSPLADCKKAPGVDDIRAVSLGRPVMPPYQLSPREMAKFSHEPLLHYNPSLAPTLQQQERMTAVRPLHIPEPPPLISSSKPGGSITQGTPVQLHNTSHSSEHGKIPAPGSLALSWMDQRKMGGFPLIKQEQLSPHGASSSQAENLSIQDNTTSRGPTGSAVQGGSITKGIPGTRMHQEPSISYRGGSITQGTPADVLYKGTITRLITEDSPSRERGREDTPPKGHVVYEGISGHILSYDRGQNSKEEARDMIGLKRSYEMMDGGISRVPSIRDSLSAAEGLISRAMPHERESPHPHHIRGSISQGIPREDYLRREVKQMKREGSPSPRGPDPHKSRSHEHMVNTVKEPGRSIHVIPPKEGSITQGTPMKQDPVGSSKRHDVRSIIASSPRPYSGLHPHLELRPEHRGSDRARCEDVGSKSRPSAVVSAPSSLSRSSPLPLGGEQSGRAHHSPVGYEDHKRGGYPQPSHRASPLSGRDSSQRSHEGSCKSQQQERKTTPSPRDVRSTKSPMAVSDHTASLAYERILQGLGTDMCRGQIALPFDPSTLPRGIPIDPAAAAYYLPRHLAPVPGYPHHYPPYLIRGFPEAAAMDNRQTLFTDYITSQHMHQWPAAAAMAAQRPDLIRSLTPREQSVNLAYSPTPRGAPEQTGGGSSSRPPSHSYSHQPSPLSPRPQDNLQQRPSVLHNTSSKNLPNSEHNSPSVLRPPGSARYQSFGILQRPGDGYPSSSDPSAKDSRDGGKSHGRGGVPKHQDISSSSKSDSKLASPGAGGSYPSPYSQAPGAHHGLPLSRGHPLLAPENSSSSSIPFRGGDGVSSASSREKTQNKVMSKQEHELRALGKTTMTAANFINAIIMHQISCDAAMPETGALATNGACDAAQHLYGSEDRLSPGQQSTSPAVKGSQRVVTLAQHISEVITKDYTRQSQQGQIGGQSALQPVFGYHSSPVLDLTRPPSAPQAQTPTDSNANSRYTPEGSAAERDRGRDRSPPQSKASPVSMSADGIEPVSPPGAISEPETPSAAYPNEQAEQGMGSRSPASSSQPPAFFSKLTESNSAIVKNKKEMIKKMVVGTEAEFRPVNVRSHPPPEASGNTIGLEAIIRKALMGNIEEQMDDRSPSGSLNSINVGVPAAGMPAGSADGRSEDPYSLPGKSKGSGRSNGRKTKSPGPGLSGGERPSSVSSVHSEGDCNHHTPLTNRVWEDRPSSTGPTPFPCNPLTMQMRLPSGIMSGPSPSPTQSGASAPSQGQAQPRTWEEEPKPLLCSQYETLSDSE</sequence>
<dbReference type="FunFam" id="1.20.5.430:FF:000001">
    <property type="entry name" value="Nuclear receptor corepressor 2 isoform 1"/>
    <property type="match status" value="1"/>
</dbReference>
<feature type="domain" description="SANT" evidence="12">
    <location>
        <begin position="430"/>
        <end position="481"/>
    </location>
</feature>
<evidence type="ECO:0000256" key="7">
    <source>
        <dbReference type="ARBA" id="ARBA00023125"/>
    </source>
</evidence>
<feature type="compositionally biased region" description="Acidic residues" evidence="10">
    <location>
        <begin position="797"/>
        <end position="806"/>
    </location>
</feature>
<keyword evidence="4" id="KW-0677">Repeat</keyword>
<evidence type="ECO:0000256" key="2">
    <source>
        <dbReference type="ARBA" id="ARBA00010097"/>
    </source>
</evidence>
<name>A0A5A9NYF7_9TELE</name>
<dbReference type="Gene3D" id="1.20.5.430">
    <property type="match status" value="1"/>
</dbReference>
<feature type="compositionally biased region" description="Basic and acidic residues" evidence="10">
    <location>
        <begin position="873"/>
        <end position="926"/>
    </location>
</feature>
<feature type="region of interest" description="Disordered" evidence="10">
    <location>
        <begin position="2172"/>
        <end position="2332"/>
    </location>
</feature>
<feature type="region of interest" description="Disordered" evidence="10">
    <location>
        <begin position="1271"/>
        <end position="1290"/>
    </location>
</feature>
<organism evidence="14 15">
    <name type="scientific">Triplophysa tibetana</name>
    <dbReference type="NCBI Taxonomy" id="1572043"/>
    <lineage>
        <taxon>Eukaryota</taxon>
        <taxon>Metazoa</taxon>
        <taxon>Chordata</taxon>
        <taxon>Craniata</taxon>
        <taxon>Vertebrata</taxon>
        <taxon>Euteleostomi</taxon>
        <taxon>Actinopterygii</taxon>
        <taxon>Neopterygii</taxon>
        <taxon>Teleostei</taxon>
        <taxon>Ostariophysi</taxon>
        <taxon>Cypriniformes</taxon>
        <taxon>Nemacheilidae</taxon>
        <taxon>Triplophysa</taxon>
    </lineage>
</organism>
<dbReference type="InterPro" id="IPR051571">
    <property type="entry name" value="N-CoR_corepressor"/>
</dbReference>
<dbReference type="PANTHER" id="PTHR13992:SF21">
    <property type="entry name" value="NUCLEAR RECEPTOR COREPRESSOR 2"/>
    <property type="match status" value="1"/>
</dbReference>
<feature type="compositionally biased region" description="Basic and acidic residues" evidence="10">
    <location>
        <begin position="1463"/>
        <end position="1484"/>
    </location>
</feature>
<feature type="compositionally biased region" description="Basic and acidic residues" evidence="10">
    <location>
        <begin position="203"/>
        <end position="212"/>
    </location>
</feature>
<evidence type="ECO:0000256" key="5">
    <source>
        <dbReference type="ARBA" id="ARBA00023015"/>
    </source>
</evidence>
<feature type="compositionally biased region" description="Basic and acidic residues" evidence="10">
    <location>
        <begin position="1795"/>
        <end position="1804"/>
    </location>
</feature>
<dbReference type="FunFam" id="1.10.10.60:FF:000026">
    <property type="entry name" value="Nuclear receptor corepressor 2 isoform 1"/>
    <property type="match status" value="1"/>
</dbReference>
<dbReference type="GO" id="GO:0032991">
    <property type="term" value="C:protein-containing complex"/>
    <property type="evidence" value="ECO:0007669"/>
    <property type="project" value="UniProtKB-ARBA"/>
</dbReference>
<dbReference type="GO" id="GO:0003677">
    <property type="term" value="F:DNA binding"/>
    <property type="evidence" value="ECO:0007669"/>
    <property type="project" value="UniProtKB-KW"/>
</dbReference>
<feature type="domain" description="HTH myb-type" evidence="13">
    <location>
        <begin position="717"/>
        <end position="749"/>
    </location>
</feature>
<feature type="region of interest" description="Disordered" evidence="10">
    <location>
        <begin position="1354"/>
        <end position="1580"/>
    </location>
</feature>
<evidence type="ECO:0000256" key="6">
    <source>
        <dbReference type="ARBA" id="ARBA00023054"/>
    </source>
</evidence>
<dbReference type="PROSITE" id="PS51294">
    <property type="entry name" value="HTH_MYB"/>
    <property type="match status" value="1"/>
</dbReference>
<feature type="compositionally biased region" description="Low complexity" evidence="10">
    <location>
        <begin position="836"/>
        <end position="859"/>
    </location>
</feature>
<protein>
    <submittedName>
        <fullName evidence="14">Nuclear receptor corepressor 2</fullName>
    </submittedName>
</protein>
<feature type="compositionally biased region" description="Basic and acidic residues" evidence="10">
    <location>
        <begin position="1544"/>
        <end position="1571"/>
    </location>
</feature>
<dbReference type="Proteomes" id="UP000324632">
    <property type="component" value="Chromosome 12"/>
</dbReference>
<feature type="compositionally biased region" description="Basic and acidic residues" evidence="10">
    <location>
        <begin position="1396"/>
        <end position="1407"/>
    </location>
</feature>
<keyword evidence="9" id="KW-0539">Nucleus</keyword>
<feature type="compositionally biased region" description="Basic and acidic residues" evidence="10">
    <location>
        <begin position="1882"/>
        <end position="1893"/>
    </location>
</feature>
<dbReference type="Gene3D" id="1.10.10.60">
    <property type="entry name" value="Homeodomain-like"/>
    <property type="match status" value="2"/>
</dbReference>
<dbReference type="InterPro" id="IPR017884">
    <property type="entry name" value="SANT_dom"/>
</dbReference>
<feature type="region of interest" description="Disordered" evidence="10">
    <location>
        <begin position="1138"/>
        <end position="1172"/>
    </location>
</feature>
<keyword evidence="11" id="KW-0732">Signal</keyword>
<feature type="compositionally biased region" description="Polar residues" evidence="10">
    <location>
        <begin position="1142"/>
        <end position="1164"/>
    </location>
</feature>
<evidence type="ECO:0000256" key="9">
    <source>
        <dbReference type="ARBA" id="ARBA00023242"/>
    </source>
</evidence>
<feature type="compositionally biased region" description="Polar residues" evidence="10">
    <location>
        <begin position="812"/>
        <end position="822"/>
    </location>
</feature>
<feature type="signal peptide" evidence="11">
    <location>
        <begin position="1"/>
        <end position="23"/>
    </location>
</feature>
<feature type="compositionally biased region" description="Basic and acidic residues" evidence="10">
    <location>
        <begin position="602"/>
        <end position="629"/>
    </location>
</feature>
<feature type="region of interest" description="Disordered" evidence="10">
    <location>
        <begin position="2006"/>
        <end position="2107"/>
    </location>
</feature>
<feature type="compositionally biased region" description="Basic and acidic residues" evidence="10">
    <location>
        <begin position="755"/>
        <end position="765"/>
    </location>
</feature>
<evidence type="ECO:0000259" key="12">
    <source>
        <dbReference type="PROSITE" id="PS51293"/>
    </source>
</evidence>
<feature type="domain" description="SANT" evidence="12">
    <location>
        <begin position="714"/>
        <end position="749"/>
    </location>
</feature>
<reference evidence="14 15" key="1">
    <citation type="journal article" date="2019" name="Mol. Ecol. Resour.">
        <title>Chromosome-level genome assembly of Triplophysa tibetana, a fish adapted to the harsh high-altitude environment of the Tibetan Plateau.</title>
        <authorList>
            <person name="Yang X."/>
            <person name="Liu H."/>
            <person name="Ma Z."/>
            <person name="Zou Y."/>
            <person name="Zou M."/>
            <person name="Mao Y."/>
            <person name="Li X."/>
            <person name="Wang H."/>
            <person name="Chen T."/>
            <person name="Wang W."/>
            <person name="Yang R."/>
        </authorList>
    </citation>
    <scope>NUCLEOTIDE SEQUENCE [LARGE SCALE GENOMIC DNA]</scope>
    <source>
        <strain evidence="14">TTIB1903HZAU</strain>
        <tissue evidence="14">Muscle</tissue>
    </source>
</reference>
<feature type="region of interest" description="Disordered" evidence="10">
    <location>
        <begin position="1197"/>
        <end position="1260"/>
    </location>
</feature>
<dbReference type="InterPro" id="IPR009057">
    <property type="entry name" value="Homeodomain-like_sf"/>
</dbReference>
<feature type="compositionally biased region" description="Basic and acidic residues" evidence="10">
    <location>
        <begin position="1373"/>
        <end position="1389"/>
    </location>
</feature>
<feature type="compositionally biased region" description="Basic and acidic residues" evidence="10">
    <location>
        <begin position="2039"/>
        <end position="2049"/>
    </location>
</feature>
<dbReference type="EMBL" id="SOYY01000012">
    <property type="protein sequence ID" value="KAA0713851.1"/>
    <property type="molecule type" value="Genomic_DNA"/>
</dbReference>
<dbReference type="GO" id="GO:0003714">
    <property type="term" value="F:transcription corepressor activity"/>
    <property type="evidence" value="ECO:0007669"/>
    <property type="project" value="UniProtKB-ARBA"/>
</dbReference>
<feature type="region of interest" description="Disordered" evidence="10">
    <location>
        <begin position="1017"/>
        <end position="1075"/>
    </location>
</feature>
<feature type="compositionally biased region" description="Low complexity" evidence="10">
    <location>
        <begin position="496"/>
        <end position="509"/>
    </location>
</feature>
<dbReference type="InterPro" id="IPR017930">
    <property type="entry name" value="Myb_dom"/>
</dbReference>
<feature type="compositionally biased region" description="Low complexity" evidence="10">
    <location>
        <begin position="584"/>
        <end position="601"/>
    </location>
</feature>
<feature type="compositionally biased region" description="Polar residues" evidence="10">
    <location>
        <begin position="2296"/>
        <end position="2310"/>
    </location>
</feature>
<keyword evidence="3" id="KW-0678">Repressor</keyword>
<keyword evidence="7" id="KW-0238">DNA-binding</keyword>
<evidence type="ECO:0000256" key="8">
    <source>
        <dbReference type="ARBA" id="ARBA00023163"/>
    </source>
</evidence>
<dbReference type="Pfam" id="PF15784">
    <property type="entry name" value="GPS2_interact"/>
    <property type="match status" value="1"/>
</dbReference>
<feature type="compositionally biased region" description="Basic and acidic residues" evidence="10">
    <location>
        <begin position="823"/>
        <end position="835"/>
    </location>
</feature>
<dbReference type="Pfam" id="PF00249">
    <property type="entry name" value="Myb_DNA-binding"/>
    <property type="match status" value="2"/>
</dbReference>
<evidence type="ECO:0000256" key="4">
    <source>
        <dbReference type="ARBA" id="ARBA00022737"/>
    </source>
</evidence>
<keyword evidence="14" id="KW-0675">Receptor</keyword>
<accession>A0A5A9NYF7</accession>
<dbReference type="CDD" id="cd00167">
    <property type="entry name" value="SANT"/>
    <property type="match status" value="1"/>
</dbReference>
<keyword evidence="5" id="KW-0805">Transcription regulation</keyword>
<feature type="compositionally biased region" description="Polar residues" evidence="10">
    <location>
        <begin position="1737"/>
        <end position="1765"/>
    </location>
</feature>
<dbReference type="PANTHER" id="PTHR13992">
    <property type="entry name" value="NUCLEAR RECEPTOR CO-REPRESSOR RELATED NCOR"/>
    <property type="match status" value="1"/>
</dbReference>
<proteinExistence type="inferred from homology"/>
<keyword evidence="8" id="KW-0804">Transcription</keyword>
<keyword evidence="6" id="KW-0175">Coiled coil</keyword>
<comment type="similarity">
    <text evidence="2">Belongs to the N-CoR nuclear receptor corepressors family.</text>
</comment>
<feature type="compositionally biased region" description="Polar residues" evidence="10">
    <location>
        <begin position="2050"/>
        <end position="2059"/>
    </location>
</feature>
<dbReference type="PROSITE" id="PS51293">
    <property type="entry name" value="SANT"/>
    <property type="match status" value="2"/>
</dbReference>
<feature type="compositionally biased region" description="Low complexity" evidence="10">
    <location>
        <begin position="1784"/>
        <end position="1794"/>
    </location>
</feature>
<keyword evidence="15" id="KW-1185">Reference proteome</keyword>
<evidence type="ECO:0000313" key="15">
    <source>
        <dbReference type="Proteomes" id="UP000324632"/>
    </source>
</evidence>
<evidence type="ECO:0000256" key="3">
    <source>
        <dbReference type="ARBA" id="ARBA00022491"/>
    </source>
</evidence>
<dbReference type="InterPro" id="IPR001005">
    <property type="entry name" value="SANT/Myb"/>
</dbReference>
<gene>
    <name evidence="14" type="ORF">E1301_Tti015600</name>
</gene>
<feature type="region of interest" description="Disordered" evidence="10">
    <location>
        <begin position="489"/>
        <end position="629"/>
    </location>
</feature>
<feature type="chain" id="PRO_5022895105" evidence="11">
    <location>
        <begin position="24"/>
        <end position="2332"/>
    </location>
</feature>
<feature type="region of interest" description="Disordered" evidence="10">
    <location>
        <begin position="755"/>
        <end position="961"/>
    </location>
</feature>
<feature type="region of interest" description="Disordered" evidence="10">
    <location>
        <begin position="198"/>
        <end position="224"/>
    </location>
</feature>
<evidence type="ECO:0000259" key="13">
    <source>
        <dbReference type="PROSITE" id="PS51294"/>
    </source>
</evidence>
<feature type="compositionally biased region" description="Basic and acidic residues" evidence="10">
    <location>
        <begin position="1272"/>
        <end position="1288"/>
    </location>
</feature>
<comment type="caution">
    <text evidence="14">The sequence shown here is derived from an EMBL/GenBank/DDBJ whole genome shotgun (WGS) entry which is preliminary data.</text>
</comment>
<feature type="compositionally biased region" description="Basic residues" evidence="10">
    <location>
        <begin position="558"/>
        <end position="573"/>
    </location>
</feature>
<feature type="compositionally biased region" description="Low complexity" evidence="10">
    <location>
        <begin position="1718"/>
        <end position="1731"/>
    </location>
</feature>
<comment type="subcellular location">
    <subcellularLocation>
        <location evidence="1">Nucleus</location>
    </subcellularLocation>
</comment>
<dbReference type="SMART" id="SM00717">
    <property type="entry name" value="SANT"/>
    <property type="match status" value="2"/>
</dbReference>
<dbReference type="GO" id="GO:0005654">
    <property type="term" value="C:nucleoplasm"/>
    <property type="evidence" value="ECO:0007669"/>
    <property type="project" value="UniProtKB-ARBA"/>
</dbReference>
<evidence type="ECO:0000313" key="14">
    <source>
        <dbReference type="EMBL" id="KAA0713851.1"/>
    </source>
</evidence>
<feature type="compositionally biased region" description="Low complexity" evidence="10">
    <location>
        <begin position="2095"/>
        <end position="2107"/>
    </location>
</feature>
<dbReference type="SUPFAM" id="SSF46689">
    <property type="entry name" value="Homeodomain-like"/>
    <property type="match status" value="2"/>
</dbReference>
<evidence type="ECO:0000256" key="10">
    <source>
        <dbReference type="SAM" id="MobiDB-lite"/>
    </source>
</evidence>
<feature type="compositionally biased region" description="Low complexity" evidence="10">
    <location>
        <begin position="1486"/>
        <end position="1505"/>
    </location>
</feature>
<dbReference type="GO" id="GO:0000785">
    <property type="term" value="C:chromatin"/>
    <property type="evidence" value="ECO:0007669"/>
    <property type="project" value="TreeGrafter"/>
</dbReference>
<dbReference type="GO" id="GO:0000122">
    <property type="term" value="P:negative regulation of transcription by RNA polymerase II"/>
    <property type="evidence" value="ECO:0007669"/>
    <property type="project" value="TreeGrafter"/>
</dbReference>
<feature type="region of interest" description="Disordered" evidence="10">
    <location>
        <begin position="1698"/>
        <end position="1893"/>
    </location>
</feature>
<dbReference type="InterPro" id="IPR031557">
    <property type="entry name" value="N-CoR_GPS2_interact"/>
</dbReference>
<feature type="compositionally biased region" description="Polar residues" evidence="10">
    <location>
        <begin position="2019"/>
        <end position="2033"/>
    </location>
</feature>
<evidence type="ECO:0000256" key="1">
    <source>
        <dbReference type="ARBA" id="ARBA00004123"/>
    </source>
</evidence>
<evidence type="ECO:0000256" key="11">
    <source>
        <dbReference type="SAM" id="SignalP"/>
    </source>
</evidence>
<feature type="compositionally biased region" description="Low complexity" evidence="10">
    <location>
        <begin position="138"/>
        <end position="149"/>
    </location>
</feature>
<feature type="compositionally biased region" description="Basic and acidic residues" evidence="10">
    <location>
        <begin position="510"/>
        <end position="528"/>
    </location>
</feature>
<feature type="compositionally biased region" description="Polar residues" evidence="10">
    <location>
        <begin position="1197"/>
        <end position="1231"/>
    </location>
</feature>
<feature type="region of interest" description="Disordered" evidence="10">
    <location>
        <begin position="129"/>
        <end position="155"/>
    </location>
</feature>
<feature type="compositionally biased region" description="Basic and acidic residues" evidence="10">
    <location>
        <begin position="1056"/>
        <end position="1065"/>
    </location>
</feature>